<organism evidence="1">
    <name type="scientific">Megavirus courdo7</name>
    <dbReference type="NCBI Taxonomy" id="1128135"/>
    <lineage>
        <taxon>Viruses</taxon>
        <taxon>Varidnaviria</taxon>
        <taxon>Bamfordvirae</taxon>
        <taxon>Nucleocytoviricota</taxon>
        <taxon>Megaviricetes</taxon>
        <taxon>Imitervirales</taxon>
        <taxon>Mimiviridae</taxon>
        <taxon>Megamimivirinae</taxon>
        <taxon>Megavirus</taxon>
    </lineage>
</organism>
<protein>
    <submittedName>
        <fullName evidence="1">Uncharacterized protein</fullName>
    </submittedName>
</protein>
<gene>
    <name evidence="1" type="ORF">c7_R6</name>
</gene>
<accession>H2E9J9</accession>
<dbReference type="EMBL" id="JN885990">
    <property type="protein sequence ID" value="AEX61072.1"/>
    <property type="molecule type" value="Genomic_DNA"/>
</dbReference>
<evidence type="ECO:0000313" key="1">
    <source>
        <dbReference type="EMBL" id="AEX61072.1"/>
    </source>
</evidence>
<name>H2E9J9_9VIRU</name>
<sequence>MLNKKTINFIHDNYPGVMILNDFPKSASQLNNIIH</sequence>
<proteinExistence type="predicted"/>
<reference evidence="1" key="1">
    <citation type="submission" date="2011-10" db="EMBL/GenBank/DDBJ databases">
        <title>Provirophages and transpovirons: unique mobilome of giant viruses.</title>
        <authorList>
            <person name="Desnues C."/>
            <person name="LaScola B."/>
            <person name="Yutin N."/>
            <person name="Fournous G."/>
            <person name="Koonin E."/>
            <person name="Raoult D."/>
        </authorList>
    </citation>
    <scope>NUCLEOTIDE SEQUENCE</scope>
    <source>
        <strain evidence="1">Mv13-c7</strain>
    </source>
</reference>